<protein>
    <recommendedName>
        <fullName evidence="1">YdbS-like PH domain-containing protein</fullName>
    </recommendedName>
</protein>
<keyword evidence="3" id="KW-1185">Reference proteome</keyword>
<dbReference type="Proteomes" id="UP000789719">
    <property type="component" value="Unassembled WGS sequence"/>
</dbReference>
<evidence type="ECO:0000259" key="1">
    <source>
        <dbReference type="Pfam" id="PF03703"/>
    </source>
</evidence>
<sequence>MLFKARTYRVKGSQLALEMTQGRWFFKRQTIFLSKIYSVEFRQNILMQHFDIATIIVKTVDHDVDIAGLATTEAHDLQNWLNSHAAR</sequence>
<evidence type="ECO:0000313" key="2">
    <source>
        <dbReference type="EMBL" id="CAH0418003.1"/>
    </source>
</evidence>
<proteinExistence type="predicted"/>
<accession>A0ABM8Z956</accession>
<evidence type="ECO:0000313" key="3">
    <source>
        <dbReference type="Proteomes" id="UP000789719"/>
    </source>
</evidence>
<feature type="domain" description="YdbS-like PH" evidence="1">
    <location>
        <begin position="5"/>
        <end position="81"/>
    </location>
</feature>
<organism evidence="2 3">
    <name type="scientific">Periweissella ghanensis</name>
    <dbReference type="NCBI Taxonomy" id="467997"/>
    <lineage>
        <taxon>Bacteria</taxon>
        <taxon>Bacillati</taxon>
        <taxon>Bacillota</taxon>
        <taxon>Bacilli</taxon>
        <taxon>Lactobacillales</taxon>
        <taxon>Lactobacillaceae</taxon>
        <taxon>Periweissella</taxon>
    </lineage>
</organism>
<reference evidence="2 3" key="1">
    <citation type="submission" date="2021-11" db="EMBL/GenBank/DDBJ databases">
        <authorList>
            <person name="Depoorter E."/>
        </authorList>
    </citation>
    <scope>NUCLEOTIDE SEQUENCE [LARGE SCALE GENOMIC DNA]</scope>
    <source>
        <strain evidence="2 3">LMG 24286</strain>
    </source>
</reference>
<dbReference type="InterPro" id="IPR005182">
    <property type="entry name" value="YdbS-like_PH"/>
</dbReference>
<dbReference type="Pfam" id="PF03703">
    <property type="entry name" value="bPH_2"/>
    <property type="match status" value="1"/>
</dbReference>
<gene>
    <name evidence="2" type="ORF">WGH24286_00419</name>
</gene>
<comment type="caution">
    <text evidence="2">The sequence shown here is derived from an EMBL/GenBank/DDBJ whole genome shotgun (WGS) entry which is preliminary data.</text>
</comment>
<dbReference type="EMBL" id="CAKKNT010000003">
    <property type="protein sequence ID" value="CAH0418003.1"/>
    <property type="molecule type" value="Genomic_DNA"/>
</dbReference>
<name>A0ABM8Z956_9LACO</name>